<evidence type="ECO:0000313" key="12">
    <source>
        <dbReference type="Proteomes" id="UP000433483"/>
    </source>
</evidence>
<evidence type="ECO:0000313" key="14">
    <source>
        <dbReference type="Proteomes" id="UP000440367"/>
    </source>
</evidence>
<dbReference type="Proteomes" id="UP000440732">
    <property type="component" value="Unassembled WGS sequence"/>
</dbReference>
<organism evidence="3 16">
    <name type="scientific">Phytophthora fragariae</name>
    <dbReference type="NCBI Taxonomy" id="53985"/>
    <lineage>
        <taxon>Eukaryota</taxon>
        <taxon>Sar</taxon>
        <taxon>Stramenopiles</taxon>
        <taxon>Oomycota</taxon>
        <taxon>Peronosporomycetes</taxon>
        <taxon>Peronosporales</taxon>
        <taxon>Peronosporaceae</taxon>
        <taxon>Phytophthora</taxon>
    </lineage>
</organism>
<evidence type="ECO:0000313" key="7">
    <source>
        <dbReference type="EMBL" id="KAE9198330.1"/>
    </source>
</evidence>
<dbReference type="Proteomes" id="UP000488956">
    <property type="component" value="Unassembled WGS sequence"/>
</dbReference>
<dbReference type="Proteomes" id="UP000441208">
    <property type="component" value="Unassembled WGS sequence"/>
</dbReference>
<evidence type="ECO:0000313" key="3">
    <source>
        <dbReference type="EMBL" id="KAE9080737.1"/>
    </source>
</evidence>
<dbReference type="Proteomes" id="UP000433483">
    <property type="component" value="Unassembled WGS sequence"/>
</dbReference>
<reference evidence="11 12" key="1">
    <citation type="submission" date="2018-08" db="EMBL/GenBank/DDBJ databases">
        <title>Genomic investigation of the strawberry pathogen Phytophthora fragariae indicates pathogenicity is determined by transcriptional variation in three key races.</title>
        <authorList>
            <person name="Adams T.M."/>
            <person name="Armitage A.D."/>
            <person name="Sobczyk M.K."/>
            <person name="Bates H.J."/>
            <person name="Dunwell J.M."/>
            <person name="Nellist C.F."/>
            <person name="Harrison R.J."/>
        </authorList>
    </citation>
    <scope>NUCLEOTIDE SEQUENCE [LARGE SCALE GENOMIC DNA]</scope>
    <source>
        <strain evidence="9 13">A4</strain>
        <strain evidence="7 14">BC-1</strain>
        <strain evidence="6 18">BC-23</strain>
        <strain evidence="8 12">NOV-27</strain>
        <strain evidence="5 15">NOV-5</strain>
        <strain evidence="3 16">NOV-71</strain>
        <strain evidence="10 19">NOV-77</strain>
        <strain evidence="1 11">NOV-9</strain>
        <strain evidence="4 20">ONT-3</strain>
        <strain evidence="2 17">SCRP245</strain>
    </source>
</reference>
<dbReference type="EMBL" id="QXFX01001965">
    <property type="protein sequence ID" value="KAE9082420.1"/>
    <property type="molecule type" value="Genomic_DNA"/>
</dbReference>
<evidence type="ECO:0000313" key="8">
    <source>
        <dbReference type="EMBL" id="KAE9208281.1"/>
    </source>
</evidence>
<dbReference type="EMBL" id="QXGD01001827">
    <property type="protein sequence ID" value="KAE9198330.1"/>
    <property type="molecule type" value="Genomic_DNA"/>
</dbReference>
<evidence type="ECO:0000313" key="4">
    <source>
        <dbReference type="EMBL" id="KAE9082420.1"/>
    </source>
</evidence>
<evidence type="ECO:0000313" key="6">
    <source>
        <dbReference type="EMBL" id="KAE9196387.1"/>
    </source>
</evidence>
<dbReference type="Proteomes" id="UP000460718">
    <property type="component" value="Unassembled WGS sequence"/>
</dbReference>
<proteinExistence type="predicted"/>
<evidence type="ECO:0000313" key="1">
    <source>
        <dbReference type="EMBL" id="KAE8926702.1"/>
    </source>
</evidence>
<dbReference type="EMBL" id="QXFZ01002102">
    <property type="protein sequence ID" value="KAE9080737.1"/>
    <property type="molecule type" value="Genomic_DNA"/>
</dbReference>
<evidence type="ECO:0000313" key="19">
    <source>
        <dbReference type="Proteomes" id="UP000486351"/>
    </source>
</evidence>
<dbReference type="OrthoDB" id="92696at2759"/>
<evidence type="ECO:0000313" key="11">
    <source>
        <dbReference type="Proteomes" id="UP000429523"/>
    </source>
</evidence>
<evidence type="ECO:0000313" key="10">
    <source>
        <dbReference type="EMBL" id="KAE9309135.1"/>
    </source>
</evidence>
<dbReference type="EMBL" id="QXFY01001803">
    <property type="protein sequence ID" value="KAE9309135.1"/>
    <property type="molecule type" value="Genomic_DNA"/>
</dbReference>
<dbReference type="Proteomes" id="UP000476176">
    <property type="component" value="Unassembled WGS sequence"/>
</dbReference>
<evidence type="ECO:0000313" key="18">
    <source>
        <dbReference type="Proteomes" id="UP000476176"/>
    </source>
</evidence>
<evidence type="ECO:0000313" key="9">
    <source>
        <dbReference type="EMBL" id="KAE9288597.1"/>
    </source>
</evidence>
<gene>
    <name evidence="9" type="ORF">PF001_g20439</name>
    <name evidence="7" type="ORF">PF002_g22481</name>
    <name evidence="6" type="ORF">PF004_g20152</name>
    <name evidence="8" type="ORF">PF005_g12272</name>
    <name evidence="5" type="ORF">PF006_g20258</name>
    <name evidence="3" type="ORF">PF007_g22924</name>
    <name evidence="10" type="ORF">PF008_g20789</name>
    <name evidence="1" type="ORF">PF009_g23113</name>
    <name evidence="4" type="ORF">PF010_g21591</name>
    <name evidence="2" type="ORF">PF011_g20938</name>
</gene>
<evidence type="ECO:0000313" key="5">
    <source>
        <dbReference type="EMBL" id="KAE9111241.1"/>
    </source>
</evidence>
<sequence>MQARLSLLPEECAARVAIKIGEPQMDCRTTHSSHEVVFKVAEGYAVLRERLKRLLTSDSAVTWDCDTGIYVKATVNARQREYKRVPDDDQAFNQFFSAI</sequence>
<dbReference type="EMBL" id="QXGA01001753">
    <property type="protein sequence ID" value="KAE9111241.1"/>
    <property type="molecule type" value="Genomic_DNA"/>
</dbReference>
<evidence type="ECO:0000313" key="2">
    <source>
        <dbReference type="EMBL" id="KAE8984026.1"/>
    </source>
</evidence>
<evidence type="ECO:0000313" key="20">
    <source>
        <dbReference type="Proteomes" id="UP000488956"/>
    </source>
</evidence>
<dbReference type="EMBL" id="QXGB01000644">
    <property type="protein sequence ID" value="KAE9208281.1"/>
    <property type="molecule type" value="Genomic_DNA"/>
</dbReference>
<dbReference type="Proteomes" id="UP000437068">
    <property type="component" value="Unassembled WGS sequence"/>
</dbReference>
<evidence type="ECO:0000313" key="16">
    <source>
        <dbReference type="Proteomes" id="UP000441208"/>
    </source>
</evidence>
<comment type="caution">
    <text evidence="3">The sequence shown here is derived from an EMBL/GenBank/DDBJ whole genome shotgun (WGS) entry which is preliminary data.</text>
</comment>
<dbReference type="AlphaFoldDB" id="A0A6A3QSA7"/>
<evidence type="ECO:0000313" key="15">
    <source>
        <dbReference type="Proteomes" id="UP000440732"/>
    </source>
</evidence>
<evidence type="ECO:0000313" key="13">
    <source>
        <dbReference type="Proteomes" id="UP000437068"/>
    </source>
</evidence>
<keyword evidence="12" id="KW-1185">Reference proteome</keyword>
<evidence type="ECO:0000313" key="17">
    <source>
        <dbReference type="Proteomes" id="UP000460718"/>
    </source>
</evidence>
<dbReference type="Proteomes" id="UP000440367">
    <property type="component" value="Unassembled WGS sequence"/>
</dbReference>
<accession>A0A6A3QSA7</accession>
<dbReference type="Proteomes" id="UP000486351">
    <property type="component" value="Unassembled WGS sequence"/>
</dbReference>
<dbReference type="Proteomes" id="UP000429523">
    <property type="component" value="Unassembled WGS sequence"/>
</dbReference>
<name>A0A6A3QSA7_9STRA</name>
<dbReference type="EMBL" id="QXGC01001770">
    <property type="protein sequence ID" value="KAE9196387.1"/>
    <property type="molecule type" value="Genomic_DNA"/>
</dbReference>
<dbReference type="EMBL" id="QXFW01001934">
    <property type="protein sequence ID" value="KAE8984026.1"/>
    <property type="molecule type" value="Genomic_DNA"/>
</dbReference>
<dbReference type="EMBL" id="QXGE01001760">
    <property type="protein sequence ID" value="KAE9288597.1"/>
    <property type="molecule type" value="Genomic_DNA"/>
</dbReference>
<protein>
    <submittedName>
        <fullName evidence="3">Uncharacterized protein</fullName>
    </submittedName>
</protein>
<dbReference type="EMBL" id="QXGF01001990">
    <property type="protein sequence ID" value="KAE8926702.1"/>
    <property type="molecule type" value="Genomic_DNA"/>
</dbReference>